<dbReference type="STRING" id="47427.A0A2H3CY77"/>
<gene>
    <name evidence="3" type="ORF">ARMGADRAFT_939979</name>
</gene>
<sequence>MSLKLSWKDSEGLQAIRNVVAKQIPHWKNRLWPFQELPIVLILNGEDVLLCTVTGDGKSALFTIPILYHLELEQSPSSYPSLTVQKHPIGLVIIPTKGLASNIVTQLTEYGISALSYCHKTITEYNKTGRDLTNEIATCESYQVICIDPKHILGLAWMKITNSDVFCKNIIFACIEEVHLKDEWGSSFRPAFKHIGTFLRGRLPSHISVFALFAMLQPGSSTILSFISSECKAIIHCPSIKLIYQVYLYLWHMEPSGIHCVQMYHSLNSNEYNMATLDLLDSNPQLLIVIASVAFTNGINVKSLLNSISLTFPKTLDQAWQQEGHIGRVLEDLCHGIMLVQRSDITKAEKFIAGESLHLVLPPIYLG</sequence>
<dbReference type="InterPro" id="IPR027417">
    <property type="entry name" value="P-loop_NTPase"/>
</dbReference>
<dbReference type="GO" id="GO:0003676">
    <property type="term" value="F:nucleic acid binding"/>
    <property type="evidence" value="ECO:0007669"/>
    <property type="project" value="InterPro"/>
</dbReference>
<accession>A0A2H3CY77</accession>
<evidence type="ECO:0000313" key="4">
    <source>
        <dbReference type="Proteomes" id="UP000217790"/>
    </source>
</evidence>
<dbReference type="GO" id="GO:0016787">
    <property type="term" value="F:hydrolase activity"/>
    <property type="evidence" value="ECO:0007669"/>
    <property type="project" value="UniProtKB-KW"/>
</dbReference>
<dbReference type="SUPFAM" id="SSF52540">
    <property type="entry name" value="P-loop containing nucleoside triphosphate hydrolases"/>
    <property type="match status" value="1"/>
</dbReference>
<dbReference type="GO" id="GO:0005524">
    <property type="term" value="F:ATP binding"/>
    <property type="evidence" value="ECO:0007669"/>
    <property type="project" value="InterPro"/>
</dbReference>
<dbReference type="GO" id="GO:0009378">
    <property type="term" value="F:four-way junction helicase activity"/>
    <property type="evidence" value="ECO:0007669"/>
    <property type="project" value="TreeGrafter"/>
</dbReference>
<dbReference type="InterPro" id="IPR014001">
    <property type="entry name" value="Helicase_ATP-bd"/>
</dbReference>
<dbReference type="PROSITE" id="PS51192">
    <property type="entry name" value="HELICASE_ATP_BIND_1"/>
    <property type="match status" value="1"/>
</dbReference>
<dbReference type="GO" id="GO:0005634">
    <property type="term" value="C:nucleus"/>
    <property type="evidence" value="ECO:0007669"/>
    <property type="project" value="TreeGrafter"/>
</dbReference>
<dbReference type="InterPro" id="IPR011545">
    <property type="entry name" value="DEAD/DEAH_box_helicase_dom"/>
</dbReference>
<dbReference type="SMART" id="SM00487">
    <property type="entry name" value="DEXDc"/>
    <property type="match status" value="1"/>
</dbReference>
<dbReference type="GO" id="GO:0005694">
    <property type="term" value="C:chromosome"/>
    <property type="evidence" value="ECO:0007669"/>
    <property type="project" value="TreeGrafter"/>
</dbReference>
<dbReference type="PANTHER" id="PTHR13710:SF120">
    <property type="entry name" value="BIFUNCTIONAL 3'-5' EXONUCLEASE_ATP-DEPENDENT HELICASE WRN"/>
    <property type="match status" value="1"/>
</dbReference>
<keyword evidence="4" id="KW-1185">Reference proteome</keyword>
<reference evidence="4" key="1">
    <citation type="journal article" date="2017" name="Nat. Ecol. Evol.">
        <title>Genome expansion and lineage-specific genetic innovations in the forest pathogenic fungi Armillaria.</title>
        <authorList>
            <person name="Sipos G."/>
            <person name="Prasanna A.N."/>
            <person name="Walter M.C."/>
            <person name="O'Connor E."/>
            <person name="Balint B."/>
            <person name="Krizsan K."/>
            <person name="Kiss B."/>
            <person name="Hess J."/>
            <person name="Varga T."/>
            <person name="Slot J."/>
            <person name="Riley R."/>
            <person name="Boka B."/>
            <person name="Rigling D."/>
            <person name="Barry K."/>
            <person name="Lee J."/>
            <person name="Mihaltcheva S."/>
            <person name="LaButti K."/>
            <person name="Lipzen A."/>
            <person name="Waldron R."/>
            <person name="Moloney N.M."/>
            <person name="Sperisen C."/>
            <person name="Kredics L."/>
            <person name="Vagvoelgyi C."/>
            <person name="Patrignani A."/>
            <person name="Fitzpatrick D."/>
            <person name="Nagy I."/>
            <person name="Doyle S."/>
            <person name="Anderson J.B."/>
            <person name="Grigoriev I.V."/>
            <person name="Gueldener U."/>
            <person name="Muensterkoetter M."/>
            <person name="Nagy L.G."/>
        </authorList>
    </citation>
    <scope>NUCLEOTIDE SEQUENCE [LARGE SCALE GENOMIC DNA]</scope>
    <source>
        <strain evidence="4">Ar21-2</strain>
    </source>
</reference>
<evidence type="ECO:0000313" key="3">
    <source>
        <dbReference type="EMBL" id="PBK86780.1"/>
    </source>
</evidence>
<dbReference type="GO" id="GO:0043138">
    <property type="term" value="F:3'-5' DNA helicase activity"/>
    <property type="evidence" value="ECO:0007669"/>
    <property type="project" value="TreeGrafter"/>
</dbReference>
<name>A0A2H3CY77_ARMGA</name>
<protein>
    <submittedName>
        <fullName evidence="3">P-loop containing nucleoside triphosphate hydrolase protein</fullName>
    </submittedName>
</protein>
<dbReference type="Proteomes" id="UP000217790">
    <property type="component" value="Unassembled WGS sequence"/>
</dbReference>
<dbReference type="InParanoid" id="A0A2H3CY77"/>
<keyword evidence="3" id="KW-0378">Hydrolase</keyword>
<dbReference type="OrthoDB" id="3260945at2759"/>
<dbReference type="PANTHER" id="PTHR13710">
    <property type="entry name" value="DNA HELICASE RECQ FAMILY MEMBER"/>
    <property type="match status" value="1"/>
</dbReference>
<evidence type="ECO:0000259" key="2">
    <source>
        <dbReference type="PROSITE" id="PS51192"/>
    </source>
</evidence>
<dbReference type="GO" id="GO:0000724">
    <property type="term" value="P:double-strand break repair via homologous recombination"/>
    <property type="evidence" value="ECO:0007669"/>
    <property type="project" value="TreeGrafter"/>
</dbReference>
<dbReference type="AlphaFoldDB" id="A0A2H3CY77"/>
<comment type="similarity">
    <text evidence="1">Belongs to the helicase family. RecQ subfamily.</text>
</comment>
<dbReference type="EMBL" id="KZ293682">
    <property type="protein sequence ID" value="PBK86780.1"/>
    <property type="molecule type" value="Genomic_DNA"/>
</dbReference>
<organism evidence="3 4">
    <name type="scientific">Armillaria gallica</name>
    <name type="common">Bulbous honey fungus</name>
    <name type="synonym">Armillaria bulbosa</name>
    <dbReference type="NCBI Taxonomy" id="47427"/>
    <lineage>
        <taxon>Eukaryota</taxon>
        <taxon>Fungi</taxon>
        <taxon>Dikarya</taxon>
        <taxon>Basidiomycota</taxon>
        <taxon>Agaricomycotina</taxon>
        <taxon>Agaricomycetes</taxon>
        <taxon>Agaricomycetidae</taxon>
        <taxon>Agaricales</taxon>
        <taxon>Marasmiineae</taxon>
        <taxon>Physalacriaceae</taxon>
        <taxon>Armillaria</taxon>
    </lineage>
</organism>
<feature type="domain" description="Helicase ATP-binding" evidence="2">
    <location>
        <begin position="39"/>
        <end position="234"/>
    </location>
</feature>
<dbReference type="GO" id="GO:0005737">
    <property type="term" value="C:cytoplasm"/>
    <property type="evidence" value="ECO:0007669"/>
    <property type="project" value="TreeGrafter"/>
</dbReference>
<dbReference type="Pfam" id="PF00270">
    <property type="entry name" value="DEAD"/>
    <property type="match status" value="1"/>
</dbReference>
<proteinExistence type="inferred from homology"/>
<evidence type="ECO:0000256" key="1">
    <source>
        <dbReference type="ARBA" id="ARBA00005446"/>
    </source>
</evidence>
<dbReference type="Gene3D" id="3.40.50.300">
    <property type="entry name" value="P-loop containing nucleotide triphosphate hydrolases"/>
    <property type="match status" value="2"/>
</dbReference>